<dbReference type="EMBL" id="KK088440">
    <property type="protein sequence ID" value="EYE91993.1"/>
    <property type="molecule type" value="Genomic_DNA"/>
</dbReference>
<dbReference type="AlphaFoldDB" id="A0A017S4P5"/>
<reference evidence="2" key="1">
    <citation type="journal article" date="2014" name="Nat. Commun.">
        <title>Genomic adaptations of the halophilic Dead Sea filamentous fungus Eurotium rubrum.</title>
        <authorList>
            <person name="Kis-Papo T."/>
            <person name="Weig A.R."/>
            <person name="Riley R."/>
            <person name="Persoh D."/>
            <person name="Salamov A."/>
            <person name="Sun H."/>
            <person name="Lipzen A."/>
            <person name="Wasser S.P."/>
            <person name="Rambold G."/>
            <person name="Grigoriev I.V."/>
            <person name="Nevo E."/>
        </authorList>
    </citation>
    <scope>NUCLEOTIDE SEQUENCE [LARGE SCALE GENOMIC DNA]</scope>
    <source>
        <strain evidence="2">CBS 135680</strain>
    </source>
</reference>
<evidence type="ECO:0000313" key="2">
    <source>
        <dbReference type="Proteomes" id="UP000019804"/>
    </source>
</evidence>
<dbReference type="HOGENOM" id="CLU_2996180_0_0_1"/>
<evidence type="ECO:0000313" key="1">
    <source>
        <dbReference type="EMBL" id="EYE91993.1"/>
    </source>
</evidence>
<name>A0A017S4P5_ASPRC</name>
<sequence length="57" mass="6430">MAIPEEDWSLVNLYSGRLVTHGSLAWTFRLSSSPHTGTTVYIVGVRFNVDMDRYSVP</sequence>
<dbReference type="Proteomes" id="UP000019804">
    <property type="component" value="Unassembled WGS sequence"/>
</dbReference>
<gene>
    <name evidence="1" type="ORF">EURHEDRAFT_415991</name>
</gene>
<accession>A0A017S4P5</accession>
<protein>
    <submittedName>
        <fullName evidence="1">Uncharacterized protein</fullName>
    </submittedName>
</protein>
<dbReference type="GeneID" id="63697964"/>
<dbReference type="RefSeq" id="XP_040635683.1">
    <property type="nucleotide sequence ID" value="XM_040782840.1"/>
</dbReference>
<organism evidence="1 2">
    <name type="scientific">Aspergillus ruber (strain CBS 135680)</name>
    <dbReference type="NCBI Taxonomy" id="1388766"/>
    <lineage>
        <taxon>Eukaryota</taxon>
        <taxon>Fungi</taxon>
        <taxon>Dikarya</taxon>
        <taxon>Ascomycota</taxon>
        <taxon>Pezizomycotina</taxon>
        <taxon>Eurotiomycetes</taxon>
        <taxon>Eurotiomycetidae</taxon>
        <taxon>Eurotiales</taxon>
        <taxon>Aspergillaceae</taxon>
        <taxon>Aspergillus</taxon>
        <taxon>Aspergillus subgen. Aspergillus</taxon>
    </lineage>
</organism>
<keyword evidence="2" id="KW-1185">Reference proteome</keyword>
<proteinExistence type="predicted"/>